<gene>
    <name evidence="1" type="ORF">NQ315_015523</name>
</gene>
<accession>A0AAV8VNU2</accession>
<name>A0AAV8VNU2_9CUCU</name>
<sequence>MPSSKNTRGALADDAAVSDRAMELLVTKICSNLVMQLEATIDNKLSKLNDNLTEVVKEMNSLNDKITNNAAVVSNAFRLGKAESAAPNKPRGILVSFVQNIKRNEIFEAKRLLKNTAITVYEDLTARRYEILIQARKKFGPKNVWSMGGNVFAWCDKDKKKLLIKSMNDILTL</sequence>
<dbReference type="Proteomes" id="UP001159042">
    <property type="component" value="Unassembled WGS sequence"/>
</dbReference>
<organism evidence="1 2">
    <name type="scientific">Exocentrus adspersus</name>
    <dbReference type="NCBI Taxonomy" id="1586481"/>
    <lineage>
        <taxon>Eukaryota</taxon>
        <taxon>Metazoa</taxon>
        <taxon>Ecdysozoa</taxon>
        <taxon>Arthropoda</taxon>
        <taxon>Hexapoda</taxon>
        <taxon>Insecta</taxon>
        <taxon>Pterygota</taxon>
        <taxon>Neoptera</taxon>
        <taxon>Endopterygota</taxon>
        <taxon>Coleoptera</taxon>
        <taxon>Polyphaga</taxon>
        <taxon>Cucujiformia</taxon>
        <taxon>Chrysomeloidea</taxon>
        <taxon>Cerambycidae</taxon>
        <taxon>Lamiinae</taxon>
        <taxon>Acanthocinini</taxon>
        <taxon>Exocentrus</taxon>
    </lineage>
</organism>
<dbReference type="AlphaFoldDB" id="A0AAV8VNU2"/>
<evidence type="ECO:0000313" key="1">
    <source>
        <dbReference type="EMBL" id="KAJ8915908.1"/>
    </source>
</evidence>
<protein>
    <submittedName>
        <fullName evidence="1">Uncharacterized protein</fullName>
    </submittedName>
</protein>
<keyword evidence="2" id="KW-1185">Reference proteome</keyword>
<proteinExistence type="predicted"/>
<dbReference type="EMBL" id="JANEYG010000048">
    <property type="protein sequence ID" value="KAJ8915908.1"/>
    <property type="molecule type" value="Genomic_DNA"/>
</dbReference>
<evidence type="ECO:0000313" key="2">
    <source>
        <dbReference type="Proteomes" id="UP001159042"/>
    </source>
</evidence>
<comment type="caution">
    <text evidence="1">The sequence shown here is derived from an EMBL/GenBank/DDBJ whole genome shotgun (WGS) entry which is preliminary data.</text>
</comment>
<reference evidence="1 2" key="1">
    <citation type="journal article" date="2023" name="Insect Mol. Biol.">
        <title>Genome sequencing provides insights into the evolution of gene families encoding plant cell wall-degrading enzymes in longhorned beetles.</title>
        <authorList>
            <person name="Shin N.R."/>
            <person name="Okamura Y."/>
            <person name="Kirsch R."/>
            <person name="Pauchet Y."/>
        </authorList>
    </citation>
    <scope>NUCLEOTIDE SEQUENCE [LARGE SCALE GENOMIC DNA]</scope>
    <source>
        <strain evidence="1">EAD_L_NR</strain>
    </source>
</reference>